<comment type="caution">
    <text evidence="3">The sequence shown here is derived from an EMBL/GenBank/DDBJ whole genome shotgun (WGS) entry which is preliminary data.</text>
</comment>
<gene>
    <name evidence="3" type="ORF">BDP55DRAFT_192580</name>
</gene>
<dbReference type="EMBL" id="JAHMHR010000028">
    <property type="protein sequence ID" value="KAK1673851.1"/>
    <property type="molecule type" value="Genomic_DNA"/>
</dbReference>
<dbReference type="RefSeq" id="XP_060427854.1">
    <property type="nucleotide sequence ID" value="XM_060565886.1"/>
</dbReference>
<feature type="region of interest" description="Disordered" evidence="1">
    <location>
        <begin position="312"/>
        <end position="353"/>
    </location>
</feature>
<feature type="signal peptide" evidence="2">
    <location>
        <begin position="1"/>
        <end position="18"/>
    </location>
</feature>
<feature type="compositionally biased region" description="Pro residues" evidence="1">
    <location>
        <begin position="344"/>
        <end position="353"/>
    </location>
</feature>
<feature type="region of interest" description="Disordered" evidence="1">
    <location>
        <begin position="212"/>
        <end position="231"/>
    </location>
</feature>
<feature type="compositionally biased region" description="Polar residues" evidence="1">
    <location>
        <begin position="323"/>
        <end position="334"/>
    </location>
</feature>
<organism evidence="3 4">
    <name type="scientific">Colletotrichum godetiae</name>
    <dbReference type="NCBI Taxonomy" id="1209918"/>
    <lineage>
        <taxon>Eukaryota</taxon>
        <taxon>Fungi</taxon>
        <taxon>Dikarya</taxon>
        <taxon>Ascomycota</taxon>
        <taxon>Pezizomycotina</taxon>
        <taxon>Sordariomycetes</taxon>
        <taxon>Hypocreomycetidae</taxon>
        <taxon>Glomerellales</taxon>
        <taxon>Glomerellaceae</taxon>
        <taxon>Colletotrichum</taxon>
        <taxon>Colletotrichum acutatum species complex</taxon>
    </lineage>
</organism>
<keyword evidence="2" id="KW-0732">Signal</keyword>
<reference evidence="3" key="1">
    <citation type="submission" date="2021-06" db="EMBL/GenBank/DDBJ databases">
        <title>Comparative genomics, transcriptomics and evolutionary studies reveal genomic signatures of adaptation to plant cell wall in hemibiotrophic fungi.</title>
        <authorList>
            <consortium name="DOE Joint Genome Institute"/>
            <person name="Baroncelli R."/>
            <person name="Diaz J.F."/>
            <person name="Benocci T."/>
            <person name="Peng M."/>
            <person name="Battaglia E."/>
            <person name="Haridas S."/>
            <person name="Andreopoulos W."/>
            <person name="Labutti K."/>
            <person name="Pangilinan J."/>
            <person name="Floch G.L."/>
            <person name="Makela M.R."/>
            <person name="Henrissat B."/>
            <person name="Grigoriev I.V."/>
            <person name="Crouch J.A."/>
            <person name="De Vries R.P."/>
            <person name="Sukno S.A."/>
            <person name="Thon M.R."/>
        </authorList>
    </citation>
    <scope>NUCLEOTIDE SEQUENCE</scope>
    <source>
        <strain evidence="3">CBS 193.32</strain>
    </source>
</reference>
<keyword evidence="4" id="KW-1185">Reference proteome</keyword>
<dbReference type="Proteomes" id="UP001224890">
    <property type="component" value="Unassembled WGS sequence"/>
</dbReference>
<dbReference type="GeneID" id="85450412"/>
<proteinExistence type="predicted"/>
<feature type="chain" id="PRO_5042576693" evidence="2">
    <location>
        <begin position="19"/>
        <end position="461"/>
    </location>
</feature>
<evidence type="ECO:0000313" key="4">
    <source>
        <dbReference type="Proteomes" id="UP001224890"/>
    </source>
</evidence>
<name>A0AAJ0ERF2_9PEZI</name>
<evidence type="ECO:0000256" key="2">
    <source>
        <dbReference type="SAM" id="SignalP"/>
    </source>
</evidence>
<feature type="region of interest" description="Disordered" evidence="1">
    <location>
        <begin position="246"/>
        <end position="274"/>
    </location>
</feature>
<protein>
    <submittedName>
        <fullName evidence="3">Uncharacterized protein</fullName>
    </submittedName>
</protein>
<accession>A0AAJ0ERF2</accession>
<feature type="region of interest" description="Disordered" evidence="1">
    <location>
        <begin position="157"/>
        <end position="179"/>
    </location>
</feature>
<evidence type="ECO:0000256" key="1">
    <source>
        <dbReference type="SAM" id="MobiDB-lite"/>
    </source>
</evidence>
<feature type="compositionally biased region" description="Low complexity" evidence="1">
    <location>
        <begin position="160"/>
        <end position="179"/>
    </location>
</feature>
<evidence type="ECO:0000313" key="3">
    <source>
        <dbReference type="EMBL" id="KAK1673851.1"/>
    </source>
</evidence>
<dbReference type="AlphaFoldDB" id="A0AAJ0ERF2"/>
<sequence>MLSSHLHLIPSLVWVGLARFRSDTRLTSLAAQKKTKRQQAKPRGVWTPSWARWSGWWSGPDYPSNGLGAREAQAAYTNKSPVSAHGPELPATSLPAPLPFPSCRRRLRTDGRACSSINSRGLPHQTASLLAGTSSSVLISCSSTYLTSYEPFLDVKPPERSSSFPAAAPPSVRRSPGSSLQVLPRVSSCRDPPLDLFLLPVHPLHRSRCEIDGTVGKSTDPSRGAEKFRIPSTQPYEPMTFTTTIIPGRISGNPPDPKKEEQENPQRSWCGPPAAADQRYFQTKTKKKAQSRFWIPRSRPSWIVEHTRSSLRRRKKEGWSRPFRTSLSGTPAHQTTRRHTAGPRPHPSTIPSIPSPIPCGGALPYRTVPQPQQPHRHHHPLPKSFPPAHCASYPHGSGRVLLRTPLRSGVNLSLGSHCGQEISVFSISRASWYLVAAPSTPYTPYTVEAYGRTLFHLSGSW</sequence>